<dbReference type="EMBL" id="UINC01035061">
    <property type="protein sequence ID" value="SVB26862.1"/>
    <property type="molecule type" value="Genomic_DNA"/>
</dbReference>
<protein>
    <submittedName>
        <fullName evidence="1">Uncharacterized protein</fullName>
    </submittedName>
</protein>
<accession>A0A382CM67</accession>
<evidence type="ECO:0000313" key="1">
    <source>
        <dbReference type="EMBL" id="SVB26862.1"/>
    </source>
</evidence>
<reference evidence="1" key="1">
    <citation type="submission" date="2018-05" db="EMBL/GenBank/DDBJ databases">
        <authorList>
            <person name="Lanie J.A."/>
            <person name="Ng W.-L."/>
            <person name="Kazmierczak K.M."/>
            <person name="Andrzejewski T.M."/>
            <person name="Davidsen T.M."/>
            <person name="Wayne K.J."/>
            <person name="Tettelin H."/>
            <person name="Glass J.I."/>
            <person name="Rusch D."/>
            <person name="Podicherti R."/>
            <person name="Tsui H.-C.T."/>
            <person name="Winkler M.E."/>
        </authorList>
    </citation>
    <scope>NUCLEOTIDE SEQUENCE</scope>
</reference>
<proteinExistence type="predicted"/>
<organism evidence="1">
    <name type="scientific">marine metagenome</name>
    <dbReference type="NCBI Taxonomy" id="408172"/>
    <lineage>
        <taxon>unclassified sequences</taxon>
        <taxon>metagenomes</taxon>
        <taxon>ecological metagenomes</taxon>
    </lineage>
</organism>
<name>A0A382CM67_9ZZZZ</name>
<sequence>MFVINFQALAWLTEHKLECLVCLLSLKGKPSVRNNSKDIFLLPQHEDV</sequence>
<dbReference type="AlphaFoldDB" id="A0A382CM67"/>
<gene>
    <name evidence="1" type="ORF">METZ01_LOCUS179716</name>
</gene>